<organism evidence="1 2">
    <name type="scientific">Eragrostis curvula</name>
    <name type="common">weeping love grass</name>
    <dbReference type="NCBI Taxonomy" id="38414"/>
    <lineage>
        <taxon>Eukaryota</taxon>
        <taxon>Viridiplantae</taxon>
        <taxon>Streptophyta</taxon>
        <taxon>Embryophyta</taxon>
        <taxon>Tracheophyta</taxon>
        <taxon>Spermatophyta</taxon>
        <taxon>Magnoliopsida</taxon>
        <taxon>Liliopsida</taxon>
        <taxon>Poales</taxon>
        <taxon>Poaceae</taxon>
        <taxon>PACMAD clade</taxon>
        <taxon>Chloridoideae</taxon>
        <taxon>Eragrostideae</taxon>
        <taxon>Eragrostidinae</taxon>
        <taxon>Eragrostis</taxon>
    </lineage>
</organism>
<dbReference type="Proteomes" id="UP000324897">
    <property type="component" value="Unassembled WGS sequence"/>
</dbReference>
<keyword evidence="2" id="KW-1185">Reference proteome</keyword>
<reference evidence="1 2" key="1">
    <citation type="journal article" date="2019" name="Sci. Rep.">
        <title>A high-quality genome of Eragrostis curvula grass provides insights into Poaceae evolution and supports new strategies to enhance forage quality.</title>
        <authorList>
            <person name="Carballo J."/>
            <person name="Santos B.A.C.M."/>
            <person name="Zappacosta D."/>
            <person name="Garbus I."/>
            <person name="Selva J.P."/>
            <person name="Gallo C.A."/>
            <person name="Diaz A."/>
            <person name="Albertini E."/>
            <person name="Caccamo M."/>
            <person name="Echenique V."/>
        </authorList>
    </citation>
    <scope>NUCLEOTIDE SEQUENCE [LARGE SCALE GENOMIC DNA]</scope>
    <source>
        <strain evidence="2">cv. Victoria</strain>
        <tissue evidence="1">Leaf</tissue>
    </source>
</reference>
<comment type="caution">
    <text evidence="1">The sequence shown here is derived from an EMBL/GenBank/DDBJ whole genome shotgun (WGS) entry which is preliminary data.</text>
</comment>
<evidence type="ECO:0000313" key="1">
    <source>
        <dbReference type="EMBL" id="TVU36810.1"/>
    </source>
</evidence>
<dbReference type="AlphaFoldDB" id="A0A5J9VP17"/>
<dbReference type="EMBL" id="RWGY01000009">
    <property type="protein sequence ID" value="TVU36810.1"/>
    <property type="molecule type" value="Genomic_DNA"/>
</dbReference>
<name>A0A5J9VP17_9POAL</name>
<gene>
    <name evidence="1" type="ORF">EJB05_18758</name>
</gene>
<dbReference type="Gramene" id="TVU36810">
    <property type="protein sequence ID" value="TVU36810"/>
    <property type="gene ID" value="EJB05_18758"/>
</dbReference>
<sequence>MEFRHAPSLAPARLGTRSPSLVPLRFLRHAGHSSSLASRQYSRGFLFPQLQRSSLSLNRSQRQPNTVNLTRS</sequence>
<protein>
    <submittedName>
        <fullName evidence="1">Uncharacterized protein</fullName>
    </submittedName>
</protein>
<evidence type="ECO:0000313" key="2">
    <source>
        <dbReference type="Proteomes" id="UP000324897"/>
    </source>
</evidence>
<proteinExistence type="predicted"/>
<feature type="non-terminal residue" evidence="1">
    <location>
        <position position="1"/>
    </location>
</feature>
<accession>A0A5J9VP17</accession>